<keyword evidence="2" id="KW-1003">Cell membrane</keyword>
<dbReference type="AlphaFoldDB" id="A0A1F6E8M6"/>
<reference evidence="10 11" key="1">
    <citation type="journal article" date="2016" name="Nat. Commun.">
        <title>Thousands of microbial genomes shed light on interconnected biogeochemical processes in an aquifer system.</title>
        <authorList>
            <person name="Anantharaman K."/>
            <person name="Brown C.T."/>
            <person name="Hug L.A."/>
            <person name="Sharon I."/>
            <person name="Castelle C.J."/>
            <person name="Probst A.J."/>
            <person name="Thomas B.C."/>
            <person name="Singh A."/>
            <person name="Wilkins M.J."/>
            <person name="Karaoz U."/>
            <person name="Brodie E.L."/>
            <person name="Williams K.H."/>
            <person name="Hubbard S.S."/>
            <person name="Banfield J.F."/>
        </authorList>
    </citation>
    <scope>NUCLEOTIDE SEQUENCE [LARGE SCALE GENOMIC DNA]</scope>
</reference>
<evidence type="ECO:0000256" key="5">
    <source>
        <dbReference type="ARBA" id="ARBA00022989"/>
    </source>
</evidence>
<evidence type="ECO:0000256" key="2">
    <source>
        <dbReference type="ARBA" id="ARBA00022475"/>
    </source>
</evidence>
<organism evidence="10 11">
    <name type="scientific">Candidatus Kaiserbacteria bacterium RIFCSPHIGHO2_12_FULL_53_13</name>
    <dbReference type="NCBI Taxonomy" id="1798502"/>
    <lineage>
        <taxon>Bacteria</taxon>
        <taxon>Candidatus Kaiseribacteriota</taxon>
    </lineage>
</organism>
<evidence type="ECO:0000256" key="3">
    <source>
        <dbReference type="ARBA" id="ARBA00022618"/>
    </source>
</evidence>
<feature type="domain" description="POTRA" evidence="9">
    <location>
        <begin position="78"/>
        <end position="158"/>
    </location>
</feature>
<dbReference type="PANTHER" id="PTHR35851:SF1">
    <property type="entry name" value="CELL DIVISION PROTEIN FTSQ"/>
    <property type="match status" value="1"/>
</dbReference>
<protein>
    <recommendedName>
        <fullName evidence="9">POTRA domain-containing protein</fullName>
    </recommendedName>
</protein>
<keyword evidence="3" id="KW-0132">Cell division</keyword>
<dbReference type="PANTHER" id="PTHR35851">
    <property type="entry name" value="CELL DIVISION PROTEIN FTSQ"/>
    <property type="match status" value="1"/>
</dbReference>
<evidence type="ECO:0000256" key="1">
    <source>
        <dbReference type="ARBA" id="ARBA00004370"/>
    </source>
</evidence>
<keyword evidence="6 8" id="KW-0472">Membrane</keyword>
<evidence type="ECO:0000256" key="8">
    <source>
        <dbReference type="SAM" id="Phobius"/>
    </source>
</evidence>
<name>A0A1F6E8M6_9BACT</name>
<dbReference type="InterPro" id="IPR026579">
    <property type="entry name" value="FtsQ"/>
</dbReference>
<comment type="subcellular location">
    <subcellularLocation>
        <location evidence="1">Membrane</location>
    </subcellularLocation>
</comment>
<gene>
    <name evidence="10" type="ORF">A3F27_02020</name>
</gene>
<comment type="caution">
    <text evidence="10">The sequence shown here is derived from an EMBL/GenBank/DDBJ whole genome shotgun (WGS) entry which is preliminary data.</text>
</comment>
<evidence type="ECO:0000313" key="10">
    <source>
        <dbReference type="EMBL" id="OGG69927.1"/>
    </source>
</evidence>
<dbReference type="EMBL" id="MFLP01000027">
    <property type="protein sequence ID" value="OGG69927.1"/>
    <property type="molecule type" value="Genomic_DNA"/>
</dbReference>
<evidence type="ECO:0000256" key="6">
    <source>
        <dbReference type="ARBA" id="ARBA00023136"/>
    </source>
</evidence>
<sequence length="307" mass="34146">MAKFSTGRSGKVIDLRRWRARDAARVHARVSRTVLSQNRKSPLRARRRKLQALAVFILAVLVVGAVKGLSSLSYLPQFTINSISITGTNDVPQKLVRAYVEAKLYDGSYPLLSRDNIFLYPRDDISKSVTSYFPRIRSADISRSSLLAQAIRITIVERQPFARWCSLEEECYLMDDSGFIFAPSSTTTPGASMVFRGGLQLDGSDGTAKSPVGQTFLPGHLSDILELFKRLRQAGYAPNGVSVIDEQDFSVSFSEGFALRASLENDAGALVRNLQLALSADPILGKVDELDYIDMRFGNRVYYKFKK</sequence>
<dbReference type="GO" id="GO:0090529">
    <property type="term" value="P:cell septum assembly"/>
    <property type="evidence" value="ECO:0007669"/>
    <property type="project" value="InterPro"/>
</dbReference>
<dbReference type="InterPro" id="IPR034746">
    <property type="entry name" value="POTRA"/>
</dbReference>
<dbReference type="GO" id="GO:0016020">
    <property type="term" value="C:membrane"/>
    <property type="evidence" value="ECO:0007669"/>
    <property type="project" value="UniProtKB-SubCell"/>
</dbReference>
<accession>A0A1F6E8M6</accession>
<evidence type="ECO:0000313" key="11">
    <source>
        <dbReference type="Proteomes" id="UP000176689"/>
    </source>
</evidence>
<evidence type="ECO:0000256" key="4">
    <source>
        <dbReference type="ARBA" id="ARBA00022692"/>
    </source>
</evidence>
<keyword evidence="5 8" id="KW-1133">Transmembrane helix</keyword>
<keyword evidence="7" id="KW-0131">Cell cycle</keyword>
<proteinExistence type="predicted"/>
<dbReference type="Proteomes" id="UP000176689">
    <property type="component" value="Unassembled WGS sequence"/>
</dbReference>
<keyword evidence="4 8" id="KW-0812">Transmembrane</keyword>
<feature type="transmembrane region" description="Helical" evidence="8">
    <location>
        <begin position="50"/>
        <end position="75"/>
    </location>
</feature>
<dbReference type="PROSITE" id="PS51779">
    <property type="entry name" value="POTRA"/>
    <property type="match status" value="1"/>
</dbReference>
<evidence type="ECO:0000256" key="7">
    <source>
        <dbReference type="ARBA" id="ARBA00023306"/>
    </source>
</evidence>
<evidence type="ECO:0000259" key="9">
    <source>
        <dbReference type="PROSITE" id="PS51779"/>
    </source>
</evidence>